<accession>A0A8S5N957</accession>
<sequence length="86" mass="9387">MSKPYTLASERADAPNGCAYVAPLLTCAWFRWENCRDSGQYLTGAEVAAFKPTNIQIFHDGAWHPVAAFYGAVCAPVDDYLQEVGA</sequence>
<proteinExistence type="predicted"/>
<evidence type="ECO:0000313" key="1">
    <source>
        <dbReference type="EMBL" id="DAD91309.1"/>
    </source>
</evidence>
<reference evidence="1" key="1">
    <citation type="journal article" date="2021" name="Proc. Natl. Acad. Sci. U.S.A.">
        <title>A Catalog of Tens of Thousands of Viruses from Human Metagenomes Reveals Hidden Associations with Chronic Diseases.</title>
        <authorList>
            <person name="Tisza M.J."/>
            <person name="Buck C.B."/>
        </authorList>
    </citation>
    <scope>NUCLEOTIDE SEQUENCE</scope>
    <source>
        <strain evidence="1">CtL5G6</strain>
    </source>
</reference>
<organism evidence="1">
    <name type="scientific">Siphoviridae sp. ctL5G6</name>
    <dbReference type="NCBI Taxonomy" id="2826247"/>
    <lineage>
        <taxon>Viruses</taxon>
        <taxon>Duplodnaviria</taxon>
        <taxon>Heunggongvirae</taxon>
        <taxon>Uroviricota</taxon>
        <taxon>Caudoviricetes</taxon>
    </lineage>
</organism>
<dbReference type="EMBL" id="BK015109">
    <property type="protein sequence ID" value="DAD91309.1"/>
    <property type="molecule type" value="Genomic_DNA"/>
</dbReference>
<name>A0A8S5N957_9CAUD</name>
<protein>
    <submittedName>
        <fullName evidence="1">Uncharacterized protein</fullName>
    </submittedName>
</protein>